<comment type="similarity">
    <text evidence="7">Belongs to the FMN-dependent alpha-hydroxy acid dehydrogenase family.</text>
</comment>
<organism evidence="11 12">
    <name type="scientific">Novosphingobium sediminicola</name>
    <dbReference type="NCBI Taxonomy" id="563162"/>
    <lineage>
        <taxon>Bacteria</taxon>
        <taxon>Pseudomonadati</taxon>
        <taxon>Pseudomonadota</taxon>
        <taxon>Alphaproteobacteria</taxon>
        <taxon>Sphingomonadales</taxon>
        <taxon>Sphingomonadaceae</taxon>
        <taxon>Novosphingobium</taxon>
    </lineage>
</organism>
<evidence type="ECO:0000256" key="3">
    <source>
        <dbReference type="ARBA" id="ARBA00022630"/>
    </source>
</evidence>
<evidence type="ECO:0000256" key="9">
    <source>
        <dbReference type="PIRSR" id="PIRSR000138-2"/>
    </source>
</evidence>
<keyword evidence="12" id="KW-1185">Reference proteome</keyword>
<feature type="binding site" evidence="9">
    <location>
        <begin position="77"/>
        <end position="79"/>
    </location>
    <ligand>
        <name>FMN</name>
        <dbReference type="ChEBI" id="CHEBI:58210"/>
    </ligand>
</feature>
<sequence>MIIASVADFREAARRRLPRFLFEYMDGGSYGEVTLRKNAEDLAHLALRQRVLRDVSKIDMSTTLFGVKQALPVALAPVGLAGLNARRGEAQAVRAANKADIPFTLSTVSACALPEVSAAATKPFWFQLYMIRDRAFMKDLLAQAVEAQCSALVFTVDMPVPGSRYRDYHTGLAGSGGMKGAAWRVGQAMVRPEWAWDVGVMGRPHHLGNVAPVLKGNTGIEDFFAWMRNNFDPSINWRDLDFIRSEWKGPLIIKGILDPEDAREASKLGADGIVVSNHGGRQLDGVLSSARALPPIADAVGDDLTVLADGGVRSGLDVVRMLALGARGVLLGRAWSYALAAKGEAGVSKMLDIITAEMRVAMALTGCTSIDQITREILA</sequence>
<feature type="binding site" evidence="9">
    <location>
        <position position="254"/>
    </location>
    <ligand>
        <name>FMN</name>
        <dbReference type="ChEBI" id="CHEBI:58210"/>
    </ligand>
</feature>
<dbReference type="GO" id="GO:0004460">
    <property type="term" value="F:L-lactate dehydrogenase (cytochrome) activity"/>
    <property type="evidence" value="ECO:0007669"/>
    <property type="project" value="UniProtKB-EC"/>
</dbReference>
<feature type="binding site" evidence="9">
    <location>
        <position position="127"/>
    </location>
    <ligand>
        <name>FMN</name>
        <dbReference type="ChEBI" id="CHEBI:58210"/>
    </ligand>
</feature>
<evidence type="ECO:0000313" key="12">
    <source>
        <dbReference type="Proteomes" id="UP000548867"/>
    </source>
</evidence>
<dbReference type="RefSeq" id="WP_183628992.1">
    <property type="nucleotide sequence ID" value="NZ_JACIDX010000027.1"/>
</dbReference>
<comment type="cofactor">
    <cofactor evidence="1">
        <name>FMN</name>
        <dbReference type="ChEBI" id="CHEBI:58210"/>
    </cofactor>
</comment>
<evidence type="ECO:0000256" key="7">
    <source>
        <dbReference type="ARBA" id="ARBA00024042"/>
    </source>
</evidence>
<dbReference type="InterPro" id="IPR037396">
    <property type="entry name" value="FMN_HAD"/>
</dbReference>
<dbReference type="PROSITE" id="PS51349">
    <property type="entry name" value="FMN_HYDROXY_ACID_DH_2"/>
    <property type="match status" value="1"/>
</dbReference>
<dbReference type="InterPro" id="IPR000262">
    <property type="entry name" value="FMN-dep_DH"/>
</dbReference>
<accession>A0A7W6CKQ9</accession>
<dbReference type="Gene3D" id="3.20.20.70">
    <property type="entry name" value="Aldolase class I"/>
    <property type="match status" value="1"/>
</dbReference>
<dbReference type="PANTHER" id="PTHR10578:SF85">
    <property type="entry name" value="L-LACTATE DEHYDROGENASE"/>
    <property type="match status" value="1"/>
</dbReference>
<evidence type="ECO:0000256" key="5">
    <source>
        <dbReference type="ARBA" id="ARBA00023002"/>
    </source>
</evidence>
<feature type="binding site" evidence="9">
    <location>
        <position position="129"/>
    </location>
    <ligand>
        <name>glyoxylate</name>
        <dbReference type="ChEBI" id="CHEBI:36655"/>
    </ligand>
</feature>
<gene>
    <name evidence="11" type="ORF">GGR38_004546</name>
</gene>
<dbReference type="GO" id="GO:0009060">
    <property type="term" value="P:aerobic respiration"/>
    <property type="evidence" value="ECO:0007669"/>
    <property type="project" value="TreeGrafter"/>
</dbReference>
<feature type="binding site" evidence="9">
    <location>
        <position position="106"/>
    </location>
    <ligand>
        <name>FMN</name>
        <dbReference type="ChEBI" id="CHEBI:58210"/>
    </ligand>
</feature>
<feature type="binding site" evidence="9">
    <location>
        <position position="278"/>
    </location>
    <ligand>
        <name>glyoxylate</name>
        <dbReference type="ChEBI" id="CHEBI:36655"/>
    </ligand>
</feature>
<feature type="binding site" evidence="9">
    <location>
        <begin position="309"/>
        <end position="313"/>
    </location>
    <ligand>
        <name>FMN</name>
        <dbReference type="ChEBI" id="CHEBI:58210"/>
    </ligand>
</feature>
<protein>
    <submittedName>
        <fullName evidence="11">L-lactate dehydrogenase (Cytochrome)</fullName>
        <ecNumber evidence="11">1.1.2.3</ecNumber>
    </submittedName>
</protein>
<feature type="binding site" evidence="9">
    <location>
        <position position="276"/>
    </location>
    <ligand>
        <name>FMN</name>
        <dbReference type="ChEBI" id="CHEBI:58210"/>
    </ligand>
</feature>
<evidence type="ECO:0000256" key="2">
    <source>
        <dbReference type="ARBA" id="ARBA00022475"/>
    </source>
</evidence>
<keyword evidence="5 11" id="KW-0560">Oxidoreductase</keyword>
<keyword evidence="2" id="KW-1003">Cell membrane</keyword>
<dbReference type="InterPro" id="IPR013785">
    <property type="entry name" value="Aldolase_TIM"/>
</dbReference>
<dbReference type="InterPro" id="IPR012133">
    <property type="entry name" value="Alpha-hydoxy_acid_DH_FMN"/>
</dbReference>
<evidence type="ECO:0000259" key="10">
    <source>
        <dbReference type="PROSITE" id="PS51349"/>
    </source>
</evidence>
<reference evidence="11 12" key="1">
    <citation type="submission" date="2020-08" db="EMBL/GenBank/DDBJ databases">
        <title>Genomic Encyclopedia of Type Strains, Phase IV (KMG-IV): sequencing the most valuable type-strain genomes for metagenomic binning, comparative biology and taxonomic classification.</title>
        <authorList>
            <person name="Goeker M."/>
        </authorList>
    </citation>
    <scope>NUCLEOTIDE SEQUENCE [LARGE SCALE GENOMIC DNA]</scope>
    <source>
        <strain evidence="11 12">DSM 27057</strain>
    </source>
</reference>
<evidence type="ECO:0000256" key="8">
    <source>
        <dbReference type="PIRSR" id="PIRSR000138-1"/>
    </source>
</evidence>
<dbReference type="InterPro" id="IPR020920">
    <property type="entry name" value="LldD"/>
</dbReference>
<evidence type="ECO:0000256" key="6">
    <source>
        <dbReference type="ARBA" id="ARBA00023136"/>
    </source>
</evidence>
<dbReference type="EMBL" id="JACIDX010000027">
    <property type="protein sequence ID" value="MBB3957572.1"/>
    <property type="molecule type" value="Genomic_DNA"/>
</dbReference>
<feature type="binding site" evidence="9">
    <location>
        <position position="164"/>
    </location>
    <ligand>
        <name>glyoxylate</name>
        <dbReference type="ChEBI" id="CHEBI:36655"/>
    </ligand>
</feature>
<dbReference type="CDD" id="cd02809">
    <property type="entry name" value="alpha_hydroxyacid_oxid_FMN"/>
    <property type="match status" value="1"/>
</dbReference>
<feature type="domain" description="FMN hydroxy acid dehydrogenase" evidence="10">
    <location>
        <begin position="1"/>
        <end position="379"/>
    </location>
</feature>
<dbReference type="GO" id="GO:0006089">
    <property type="term" value="P:lactate metabolic process"/>
    <property type="evidence" value="ECO:0007669"/>
    <property type="project" value="InterPro"/>
</dbReference>
<keyword evidence="4 9" id="KW-0288">FMN</keyword>
<dbReference type="PIRSF" id="PIRSF000138">
    <property type="entry name" value="Al-hdrx_acd_dh"/>
    <property type="match status" value="1"/>
</dbReference>
<dbReference type="NCBIfam" id="NF008398">
    <property type="entry name" value="PRK11197.1"/>
    <property type="match status" value="1"/>
</dbReference>
<dbReference type="PANTHER" id="PTHR10578">
    <property type="entry name" value="S -2-HYDROXY-ACID OXIDASE-RELATED"/>
    <property type="match status" value="1"/>
</dbReference>
<dbReference type="GO" id="GO:0005886">
    <property type="term" value="C:plasma membrane"/>
    <property type="evidence" value="ECO:0007669"/>
    <property type="project" value="TreeGrafter"/>
</dbReference>
<dbReference type="Pfam" id="PF01070">
    <property type="entry name" value="FMN_dh"/>
    <property type="match status" value="1"/>
</dbReference>
<dbReference type="PROSITE" id="PS00557">
    <property type="entry name" value="FMN_HYDROXY_ACID_DH_1"/>
    <property type="match status" value="1"/>
</dbReference>
<proteinExistence type="inferred from homology"/>
<feature type="binding site" evidence="9">
    <location>
        <position position="281"/>
    </location>
    <ligand>
        <name>glyoxylate</name>
        <dbReference type="ChEBI" id="CHEBI:36655"/>
    </ligand>
</feature>
<feature type="binding site" evidence="9">
    <location>
        <begin position="332"/>
        <end position="333"/>
    </location>
    <ligand>
        <name>FMN</name>
        <dbReference type="ChEBI" id="CHEBI:58210"/>
    </ligand>
</feature>
<dbReference type="EC" id="1.1.2.3" evidence="11"/>
<comment type="caution">
    <text evidence="11">The sequence shown here is derived from an EMBL/GenBank/DDBJ whole genome shotgun (WGS) entry which is preliminary data.</text>
</comment>
<evidence type="ECO:0000256" key="4">
    <source>
        <dbReference type="ARBA" id="ARBA00022643"/>
    </source>
</evidence>
<feature type="active site" description="Proton acceptor" evidence="8">
    <location>
        <position position="278"/>
    </location>
</feature>
<dbReference type="NCBIfam" id="NF033901">
    <property type="entry name" value="L_lactate_LldD"/>
    <property type="match status" value="1"/>
</dbReference>
<dbReference type="GO" id="GO:0010181">
    <property type="term" value="F:FMN binding"/>
    <property type="evidence" value="ECO:0007669"/>
    <property type="project" value="InterPro"/>
</dbReference>
<dbReference type="Proteomes" id="UP000548867">
    <property type="component" value="Unassembled WGS sequence"/>
</dbReference>
<keyword evidence="6" id="KW-0472">Membrane</keyword>
<dbReference type="SUPFAM" id="SSF51395">
    <property type="entry name" value="FMN-linked oxidoreductases"/>
    <property type="match status" value="1"/>
</dbReference>
<dbReference type="GO" id="GO:0004459">
    <property type="term" value="F:L-lactate dehydrogenase (NAD+) activity"/>
    <property type="evidence" value="ECO:0007669"/>
    <property type="project" value="TreeGrafter"/>
</dbReference>
<evidence type="ECO:0000313" key="11">
    <source>
        <dbReference type="EMBL" id="MBB3957572.1"/>
    </source>
</evidence>
<evidence type="ECO:0000256" key="1">
    <source>
        <dbReference type="ARBA" id="ARBA00001917"/>
    </source>
</evidence>
<dbReference type="AlphaFoldDB" id="A0A7W6CKQ9"/>
<name>A0A7W6CKQ9_9SPHN</name>
<feature type="binding site" evidence="9">
    <location>
        <position position="24"/>
    </location>
    <ligand>
        <name>glyoxylate</name>
        <dbReference type="ChEBI" id="CHEBI:36655"/>
    </ligand>
</feature>
<dbReference type="FunFam" id="3.20.20.70:FF:000029">
    <property type="entry name" value="L-lactate dehydrogenase"/>
    <property type="match status" value="1"/>
</dbReference>
<keyword evidence="3 9" id="KW-0285">Flavoprotein</keyword>
<dbReference type="InterPro" id="IPR008259">
    <property type="entry name" value="FMN_hydac_DH_AS"/>
</dbReference>
<feature type="binding site" evidence="9">
    <location>
        <position position="155"/>
    </location>
    <ligand>
        <name>FMN</name>
        <dbReference type="ChEBI" id="CHEBI:58210"/>
    </ligand>
</feature>